<dbReference type="Gene3D" id="3.90.960.10">
    <property type="entry name" value="YbaK/aminoacyl-tRNA synthetase-associated domain"/>
    <property type="match status" value="1"/>
</dbReference>
<dbReference type="Pfam" id="PF04073">
    <property type="entry name" value="tRNA_edit"/>
    <property type="match status" value="1"/>
</dbReference>
<evidence type="ECO:0000259" key="1">
    <source>
        <dbReference type="Pfam" id="PF04073"/>
    </source>
</evidence>
<proteinExistence type="predicted"/>
<dbReference type="InterPro" id="IPR036754">
    <property type="entry name" value="YbaK/aa-tRNA-synt-asso_dom_sf"/>
</dbReference>
<dbReference type="Proteomes" id="UP000034774">
    <property type="component" value="Unassembled WGS sequence"/>
</dbReference>
<dbReference type="InterPro" id="IPR007214">
    <property type="entry name" value="YbaK/aa-tRNA-synth-assoc-dom"/>
</dbReference>
<evidence type="ECO:0000313" key="3">
    <source>
        <dbReference type="Proteomes" id="UP000034774"/>
    </source>
</evidence>
<gene>
    <name evidence="2" type="ORF">UT17_C0003G0272</name>
</gene>
<dbReference type="STRING" id="1618572.UT17_C0003G0272"/>
<dbReference type="EMBL" id="LBVU01000003">
    <property type="protein sequence ID" value="KKQ92249.1"/>
    <property type="molecule type" value="Genomic_DNA"/>
</dbReference>
<dbReference type="CDD" id="cd04332">
    <property type="entry name" value="YbaK_like"/>
    <property type="match status" value="1"/>
</dbReference>
<feature type="domain" description="YbaK/aminoacyl-tRNA synthetase-associated" evidence="1">
    <location>
        <begin position="39"/>
        <end position="140"/>
    </location>
</feature>
<dbReference type="GO" id="GO:0002161">
    <property type="term" value="F:aminoacyl-tRNA deacylase activity"/>
    <property type="evidence" value="ECO:0007669"/>
    <property type="project" value="InterPro"/>
</dbReference>
<organism evidence="2 3">
    <name type="scientific">Candidatus Woesebacteria bacterium GW2011_GWB1_39_10</name>
    <dbReference type="NCBI Taxonomy" id="1618572"/>
    <lineage>
        <taxon>Bacteria</taxon>
        <taxon>Candidatus Woeseibacteriota</taxon>
    </lineage>
</organism>
<comment type="caution">
    <text evidence="2">The sequence shown here is derived from an EMBL/GenBank/DDBJ whole genome shotgun (WGS) entry which is preliminary data.</text>
</comment>
<dbReference type="AlphaFoldDB" id="A0A0G0P2C2"/>
<accession>A0A0G0P2C2</accession>
<evidence type="ECO:0000313" key="2">
    <source>
        <dbReference type="EMBL" id="KKQ92249.1"/>
    </source>
</evidence>
<protein>
    <recommendedName>
        <fullName evidence="1">YbaK/aminoacyl-tRNA synthetase-associated domain-containing protein</fullName>
    </recommendedName>
</protein>
<dbReference type="SUPFAM" id="SSF55826">
    <property type="entry name" value="YbaK/ProRS associated domain"/>
    <property type="match status" value="1"/>
</dbReference>
<name>A0A0G0P2C2_9BACT</name>
<reference evidence="2 3" key="1">
    <citation type="journal article" date="2015" name="Nature">
        <title>rRNA introns, odd ribosomes, and small enigmatic genomes across a large radiation of phyla.</title>
        <authorList>
            <person name="Brown C.T."/>
            <person name="Hug L.A."/>
            <person name="Thomas B.C."/>
            <person name="Sharon I."/>
            <person name="Castelle C.J."/>
            <person name="Singh A."/>
            <person name="Wilkins M.J."/>
            <person name="Williams K.H."/>
            <person name="Banfield J.F."/>
        </authorList>
    </citation>
    <scope>NUCLEOTIDE SEQUENCE [LARGE SCALE GENOMIC DNA]</scope>
</reference>
<sequence length="155" mass="17244">MKTFESIKTNLETKGVKFEVVTFIDTAVSARTEDTSLEHNYNPNNSIKTLVISTNDGYKGIILKGSDRIDQPKLKAIVGKWRVVDSDTLQKELAYVPGTICPLDLDMPIIIDKSALDLKIWSMGAGANNKGFNIEVTEVLKHLSEHKIEAVRLEV</sequence>